<feature type="chain" id="PRO_5041395372" evidence="6">
    <location>
        <begin position="20"/>
        <end position="419"/>
    </location>
</feature>
<dbReference type="PANTHER" id="PTHR30026">
    <property type="entry name" value="OUTER MEMBRANE PROTEIN TOLC"/>
    <property type="match status" value="1"/>
</dbReference>
<keyword evidence="6" id="KW-0732">Signal</keyword>
<proteinExistence type="predicted"/>
<dbReference type="RefSeq" id="WP_282589879.1">
    <property type="nucleotide sequence ID" value="NZ_JAPAAF010000001.1"/>
</dbReference>
<dbReference type="GO" id="GO:0015562">
    <property type="term" value="F:efflux transmembrane transporter activity"/>
    <property type="evidence" value="ECO:0007669"/>
    <property type="project" value="InterPro"/>
</dbReference>
<dbReference type="Gene3D" id="1.20.1600.10">
    <property type="entry name" value="Outer membrane efflux proteins (OEP)"/>
    <property type="match status" value="1"/>
</dbReference>
<dbReference type="EMBL" id="JAPAAF010000001">
    <property type="protein sequence ID" value="MCW0481275.1"/>
    <property type="molecule type" value="Genomic_DNA"/>
</dbReference>
<dbReference type="GO" id="GO:0015288">
    <property type="term" value="F:porin activity"/>
    <property type="evidence" value="ECO:0007669"/>
    <property type="project" value="TreeGrafter"/>
</dbReference>
<protein>
    <submittedName>
        <fullName evidence="7">TolC family protein</fullName>
    </submittedName>
</protein>
<reference evidence="7" key="1">
    <citation type="submission" date="2022-10" db="EMBL/GenBank/DDBJ databases">
        <title>Gaoshiqiia sediminis gen. nov., sp. nov., isolated from coastal sediment.</title>
        <authorList>
            <person name="Yu W.X."/>
            <person name="Mu D.S."/>
            <person name="Du J.Z."/>
            <person name="Liang Y.Q."/>
        </authorList>
    </citation>
    <scope>NUCLEOTIDE SEQUENCE</scope>
    <source>
        <strain evidence="7">A06</strain>
    </source>
</reference>
<dbReference type="GO" id="GO:0009279">
    <property type="term" value="C:cell outer membrane"/>
    <property type="evidence" value="ECO:0007669"/>
    <property type="project" value="UniProtKB-SubCell"/>
</dbReference>
<dbReference type="InterPro" id="IPR051906">
    <property type="entry name" value="TolC-like"/>
</dbReference>
<name>A0AA41Y3Q7_9BACT</name>
<keyword evidence="2" id="KW-1134">Transmembrane beta strand</keyword>
<sequence>MIRKQVLFWLLLPAQLVMAQGPVSLNDCQQWAREQHPLLKQEELYRQMSEMKLKNLENNHLPQINLNAQATYQSDVTQIGISMPGIDFPGVSKDQYKAYLDVRQNIWDGGITKANEMLEKAQDEANRQGVEVELYQVKEQVNSLFFTSFFIQQNLDILAKKQETIETRRKQVESGVTHGVVLASDLDLLLAELIKLKQQQTELQSGRETVLAALAILTGKQPADLDQLVIESPDLIQGNDLNRPELDFFDMQTELLSASSDLLQKKRNPKLFGFGQAGYGRPGLNMLNDDFDTYYLVGVGLNWTVFDWKNTKREQEVVRLQQEMVQTQQQQFERNINIALDGESRKIRQLQDMQESDRELIAVQERITQSSAAKLENGAITMADYLQDLNAEVAARITLETRKIQLEAVKINYQTIQGK</sequence>
<dbReference type="GO" id="GO:1990281">
    <property type="term" value="C:efflux pump complex"/>
    <property type="evidence" value="ECO:0007669"/>
    <property type="project" value="TreeGrafter"/>
</dbReference>
<gene>
    <name evidence="7" type="ORF">N2K84_00945</name>
</gene>
<keyword evidence="4" id="KW-0472">Membrane</keyword>
<dbReference type="SUPFAM" id="SSF56954">
    <property type="entry name" value="Outer membrane efflux proteins (OEP)"/>
    <property type="match status" value="1"/>
</dbReference>
<keyword evidence="8" id="KW-1185">Reference proteome</keyword>
<evidence type="ECO:0000256" key="5">
    <source>
        <dbReference type="ARBA" id="ARBA00023237"/>
    </source>
</evidence>
<evidence type="ECO:0000313" key="8">
    <source>
        <dbReference type="Proteomes" id="UP001163821"/>
    </source>
</evidence>
<evidence type="ECO:0000256" key="3">
    <source>
        <dbReference type="ARBA" id="ARBA00022692"/>
    </source>
</evidence>
<evidence type="ECO:0000256" key="2">
    <source>
        <dbReference type="ARBA" id="ARBA00022452"/>
    </source>
</evidence>
<comment type="subcellular location">
    <subcellularLocation>
        <location evidence="1">Cell outer membrane</location>
    </subcellularLocation>
</comment>
<keyword evidence="5" id="KW-0998">Cell outer membrane</keyword>
<dbReference type="PANTHER" id="PTHR30026:SF20">
    <property type="entry name" value="OUTER MEMBRANE PROTEIN TOLC"/>
    <property type="match status" value="1"/>
</dbReference>
<dbReference type="Proteomes" id="UP001163821">
    <property type="component" value="Unassembled WGS sequence"/>
</dbReference>
<evidence type="ECO:0000256" key="6">
    <source>
        <dbReference type="SAM" id="SignalP"/>
    </source>
</evidence>
<evidence type="ECO:0000256" key="4">
    <source>
        <dbReference type="ARBA" id="ARBA00023136"/>
    </source>
</evidence>
<evidence type="ECO:0000313" key="7">
    <source>
        <dbReference type="EMBL" id="MCW0481275.1"/>
    </source>
</evidence>
<evidence type="ECO:0000256" key="1">
    <source>
        <dbReference type="ARBA" id="ARBA00004442"/>
    </source>
</evidence>
<accession>A0AA41Y3Q7</accession>
<keyword evidence="3" id="KW-0812">Transmembrane</keyword>
<dbReference type="AlphaFoldDB" id="A0AA41Y3Q7"/>
<comment type="caution">
    <text evidence="7">The sequence shown here is derived from an EMBL/GenBank/DDBJ whole genome shotgun (WGS) entry which is preliminary data.</text>
</comment>
<feature type="signal peptide" evidence="6">
    <location>
        <begin position="1"/>
        <end position="19"/>
    </location>
</feature>
<organism evidence="7 8">
    <name type="scientific">Gaoshiqia sediminis</name>
    <dbReference type="NCBI Taxonomy" id="2986998"/>
    <lineage>
        <taxon>Bacteria</taxon>
        <taxon>Pseudomonadati</taxon>
        <taxon>Bacteroidota</taxon>
        <taxon>Bacteroidia</taxon>
        <taxon>Marinilabiliales</taxon>
        <taxon>Prolixibacteraceae</taxon>
        <taxon>Gaoshiqia</taxon>
    </lineage>
</organism>